<sequence>MTAILLAKKGIIATNLIVFSLGLRIQQKQKGIITQKLFFRPN</sequence>
<proteinExistence type="predicted"/>
<dbReference type="STRING" id="43989.cce_1625"/>
<reference evidence="1 2" key="1">
    <citation type="journal article" date="2008" name="Proc. Natl. Acad. Sci. U.S.A.">
        <title>The genome of Cyanothece 51142, a unicellular diazotrophic cyanobacterium important in the marine nitrogen cycle.</title>
        <authorList>
            <person name="Welsh E.A."/>
            <person name="Liberton M."/>
            <person name="Stoeckel J."/>
            <person name="Loh T."/>
            <person name="Elvitigala T."/>
            <person name="Wang C."/>
            <person name="Wollam A."/>
            <person name="Fulton R.S."/>
            <person name="Clifton S.W."/>
            <person name="Jacobs J.M."/>
            <person name="Aurora R."/>
            <person name="Ghosh B.K."/>
            <person name="Sherman L.A."/>
            <person name="Smith R.D."/>
            <person name="Wilson R.K."/>
            <person name="Pakrasi H.B."/>
        </authorList>
    </citation>
    <scope>NUCLEOTIDE SEQUENCE [LARGE SCALE GENOMIC DNA]</scope>
    <source>
        <strain evidence="2">ATCC 51142 / BH68</strain>
    </source>
</reference>
<gene>
    <name evidence="1" type="ordered locus">cce_1625</name>
</gene>
<protein>
    <submittedName>
        <fullName evidence="1">Uncharacterized protein</fullName>
    </submittedName>
</protein>
<dbReference type="AlphaFoldDB" id="B1WXY8"/>
<keyword evidence="2" id="KW-1185">Reference proteome</keyword>
<name>B1WXY8_CROS5</name>
<organism evidence="1 2">
    <name type="scientific">Crocosphaera subtropica (strain ATCC 51142 / BH68)</name>
    <name type="common">Cyanothece sp. (strain ATCC 51142)</name>
    <dbReference type="NCBI Taxonomy" id="43989"/>
    <lineage>
        <taxon>Bacteria</taxon>
        <taxon>Bacillati</taxon>
        <taxon>Cyanobacteriota</taxon>
        <taxon>Cyanophyceae</taxon>
        <taxon>Oscillatoriophycideae</taxon>
        <taxon>Chroococcales</taxon>
        <taxon>Aphanothecaceae</taxon>
        <taxon>Crocosphaera</taxon>
        <taxon>Crocosphaera subtropica</taxon>
    </lineage>
</organism>
<evidence type="ECO:0000313" key="1">
    <source>
        <dbReference type="EMBL" id="ACB50975.1"/>
    </source>
</evidence>
<dbReference type="EMBL" id="CP000806">
    <property type="protein sequence ID" value="ACB50975.1"/>
    <property type="molecule type" value="Genomic_DNA"/>
</dbReference>
<evidence type="ECO:0000313" key="2">
    <source>
        <dbReference type="Proteomes" id="UP000001203"/>
    </source>
</evidence>
<dbReference type="KEGG" id="cyt:cce_1625"/>
<dbReference type="Proteomes" id="UP000001203">
    <property type="component" value="Chromosome circular"/>
</dbReference>
<dbReference type="HOGENOM" id="CLU_3250282_0_0_3"/>
<accession>B1WXY8</accession>